<protein>
    <recommendedName>
        <fullName evidence="3">Peroxisomal assembly protein PEX3</fullName>
    </recommendedName>
</protein>
<dbReference type="PANTHER" id="PTHR28080:SF1">
    <property type="entry name" value="PEROXISOMAL BIOGENESIS FACTOR 3"/>
    <property type="match status" value="1"/>
</dbReference>
<name>A0A9D4VEA6_ADICA</name>
<proteinExistence type="predicted"/>
<dbReference type="PANTHER" id="PTHR28080">
    <property type="entry name" value="PEROXISOMAL BIOGENESIS FACTOR 3"/>
    <property type="match status" value="1"/>
</dbReference>
<gene>
    <name evidence="1" type="ORF">GOP47_0000624</name>
</gene>
<dbReference type="EMBL" id="JABFUD020000001">
    <property type="protein sequence ID" value="KAI5084455.1"/>
    <property type="molecule type" value="Genomic_DNA"/>
</dbReference>
<organism evidence="1 2">
    <name type="scientific">Adiantum capillus-veneris</name>
    <name type="common">Maidenhair fern</name>
    <dbReference type="NCBI Taxonomy" id="13818"/>
    <lineage>
        <taxon>Eukaryota</taxon>
        <taxon>Viridiplantae</taxon>
        <taxon>Streptophyta</taxon>
        <taxon>Embryophyta</taxon>
        <taxon>Tracheophyta</taxon>
        <taxon>Polypodiopsida</taxon>
        <taxon>Polypodiidae</taxon>
        <taxon>Polypodiales</taxon>
        <taxon>Pteridineae</taxon>
        <taxon>Pteridaceae</taxon>
        <taxon>Vittarioideae</taxon>
        <taxon>Adiantum</taxon>
    </lineage>
</organism>
<dbReference type="Pfam" id="PF04882">
    <property type="entry name" value="Peroxin-3"/>
    <property type="match status" value="1"/>
</dbReference>
<evidence type="ECO:0008006" key="3">
    <source>
        <dbReference type="Google" id="ProtNLM"/>
    </source>
</evidence>
<dbReference type="GO" id="GO:0045046">
    <property type="term" value="P:protein import into peroxisome membrane"/>
    <property type="evidence" value="ECO:0007669"/>
    <property type="project" value="TreeGrafter"/>
</dbReference>
<dbReference type="OrthoDB" id="45930at2759"/>
<dbReference type="InterPro" id="IPR006966">
    <property type="entry name" value="Peroxin-3"/>
</dbReference>
<comment type="caution">
    <text evidence="1">The sequence shown here is derived from an EMBL/GenBank/DDBJ whole genome shotgun (WGS) entry which is preliminary data.</text>
</comment>
<accession>A0A9D4VEA6</accession>
<evidence type="ECO:0000313" key="2">
    <source>
        <dbReference type="Proteomes" id="UP000886520"/>
    </source>
</evidence>
<dbReference type="GO" id="GO:0005778">
    <property type="term" value="C:peroxisomal membrane"/>
    <property type="evidence" value="ECO:0007669"/>
    <property type="project" value="InterPro"/>
</dbReference>
<evidence type="ECO:0000313" key="1">
    <source>
        <dbReference type="EMBL" id="KAI5084455.1"/>
    </source>
</evidence>
<keyword evidence="2" id="KW-1185">Reference proteome</keyword>
<reference evidence="1" key="1">
    <citation type="submission" date="2021-01" db="EMBL/GenBank/DDBJ databases">
        <title>Adiantum capillus-veneris genome.</title>
        <authorList>
            <person name="Fang Y."/>
            <person name="Liao Q."/>
        </authorList>
    </citation>
    <scope>NUCLEOTIDE SEQUENCE</scope>
    <source>
        <strain evidence="1">H3</strain>
        <tissue evidence="1">Leaf</tissue>
    </source>
</reference>
<dbReference type="AlphaFoldDB" id="A0A9D4VEA6"/>
<sequence length="374" mass="42505">MVSIRDWIKQHRRPLLVTMGIFGAGYVCYQTIKAYQMRVVIENQKEEYKARASVMRQAEQRIEAQLQVHFQNIQRISDTTTLPSILLRLKSQIFFLLDLSRLTEELEQDKENSRLGAQERIECWEKLKITSFSRATCCMFALTIAVLFVRVQFNILARHVYLATARDMSNAEKLDYRKELSKACQQKYLLCPEFLADKGVEILKGDVEAAVINMLGSKSMMDLCGLADLREIFTSICLNLEHSQVEWLASMVLRNAAPQDHPETSLEDEAGTLEQLFSETRDILKSQEFKEVLAASFETVLDGVMEEFEAIFEGGQGGRVPLAKLLPPVSGIGVLLLEQPDENRFVKSITNLEEVQSFCVSVYSASRAQQEADL</sequence>
<dbReference type="Proteomes" id="UP000886520">
    <property type="component" value="Chromosome 1"/>
</dbReference>
<dbReference type="GO" id="GO:0030674">
    <property type="term" value="F:protein-macromolecule adaptor activity"/>
    <property type="evidence" value="ECO:0007669"/>
    <property type="project" value="TreeGrafter"/>
</dbReference>